<dbReference type="Pfam" id="PF17933">
    <property type="entry name" value="TetR_C_25"/>
    <property type="match status" value="1"/>
</dbReference>
<evidence type="ECO:0000256" key="3">
    <source>
        <dbReference type="SAM" id="MobiDB-lite"/>
    </source>
</evidence>
<dbReference type="InterPro" id="IPR041484">
    <property type="entry name" value="TetR_C_25"/>
</dbReference>
<dbReference type="InterPro" id="IPR009057">
    <property type="entry name" value="Homeodomain-like_sf"/>
</dbReference>
<dbReference type="Gene3D" id="1.10.357.10">
    <property type="entry name" value="Tetracycline Repressor, domain 2"/>
    <property type="match status" value="1"/>
</dbReference>
<dbReference type="Pfam" id="PF00440">
    <property type="entry name" value="TetR_N"/>
    <property type="match status" value="1"/>
</dbReference>
<dbReference type="PROSITE" id="PS50977">
    <property type="entry name" value="HTH_TETR_2"/>
    <property type="match status" value="1"/>
</dbReference>
<evidence type="ECO:0000259" key="4">
    <source>
        <dbReference type="PROSITE" id="PS50977"/>
    </source>
</evidence>
<feature type="region of interest" description="Disordered" evidence="3">
    <location>
        <begin position="223"/>
        <end position="254"/>
    </location>
</feature>
<sequence>MCEDSSSGQSQETATNGKTPAGIGTEDLTARARIRQAAIRRFAADGIDKARLKDIAADAGVTTPLITHHFGTKDGLRAACDEYLAEQIKEQKELGLSRPGQDALQAIREHFIGSALMSYLVQTLSNGSEHVDELVDRMVEDALEYIHIGVDSGILRDTPKLPQYIKVLTMWQLGAMVMHRHVKRHLDIDLLDDATDSAFEWAQLAGEILTEPVMLISATDLMGEDAPHTTGEKPADHSTDGTDASGAGPRKDQT</sequence>
<dbReference type="GO" id="GO:0000976">
    <property type="term" value="F:transcription cis-regulatory region binding"/>
    <property type="evidence" value="ECO:0007669"/>
    <property type="project" value="TreeGrafter"/>
</dbReference>
<feature type="region of interest" description="Disordered" evidence="3">
    <location>
        <begin position="1"/>
        <end position="27"/>
    </location>
</feature>
<feature type="compositionally biased region" description="Polar residues" evidence="3">
    <location>
        <begin position="1"/>
        <end position="18"/>
    </location>
</feature>
<evidence type="ECO:0000256" key="2">
    <source>
        <dbReference type="PROSITE-ProRule" id="PRU00335"/>
    </source>
</evidence>
<feature type="domain" description="HTH tetR-type" evidence="4">
    <location>
        <begin position="28"/>
        <end position="88"/>
    </location>
</feature>
<gene>
    <name evidence="5" type="ORF">EW640_04130</name>
</gene>
<dbReference type="EMBL" id="CP035810">
    <property type="protein sequence ID" value="QIN28555.1"/>
    <property type="molecule type" value="Genomic_DNA"/>
</dbReference>
<proteinExistence type="predicted"/>
<name>A0A6G8KVD3_9MICO</name>
<dbReference type="Proteomes" id="UP000501518">
    <property type="component" value="Chromosome"/>
</dbReference>
<keyword evidence="1 2" id="KW-0238">DNA-binding</keyword>
<dbReference type="GO" id="GO:0003700">
    <property type="term" value="F:DNA-binding transcription factor activity"/>
    <property type="evidence" value="ECO:0007669"/>
    <property type="project" value="TreeGrafter"/>
</dbReference>
<feature type="DNA-binding region" description="H-T-H motif" evidence="2">
    <location>
        <begin position="51"/>
        <end position="70"/>
    </location>
</feature>
<dbReference type="PANTHER" id="PTHR30055">
    <property type="entry name" value="HTH-TYPE TRANSCRIPTIONAL REGULATOR RUTR"/>
    <property type="match status" value="1"/>
</dbReference>
<dbReference type="AlphaFoldDB" id="A0A6G8KVD3"/>
<dbReference type="InterPro" id="IPR001647">
    <property type="entry name" value="HTH_TetR"/>
</dbReference>
<dbReference type="InterPro" id="IPR050109">
    <property type="entry name" value="HTH-type_TetR-like_transc_reg"/>
</dbReference>
<reference evidence="5 6" key="1">
    <citation type="submission" date="2019-02" db="EMBL/GenBank/DDBJ databases">
        <title>Complete Genome Sequence and Methylome Analysis of Brevibacterium luteolum NEB1784.</title>
        <authorList>
            <person name="Fomenkov A."/>
            <person name="Roberts R.J."/>
        </authorList>
    </citation>
    <scope>NUCLEOTIDE SEQUENCE [LARGE SCALE GENOMIC DNA]</scope>
    <source>
        <strain evidence="5 6">NEB1784</strain>
    </source>
</reference>
<dbReference type="KEGG" id="blut:EW640_04130"/>
<protein>
    <submittedName>
        <fullName evidence="5">TetR/AcrR family transcriptional regulator</fullName>
    </submittedName>
</protein>
<dbReference type="PANTHER" id="PTHR30055:SF146">
    <property type="entry name" value="HTH-TYPE TRANSCRIPTIONAL DUAL REGULATOR CECR"/>
    <property type="match status" value="1"/>
</dbReference>
<dbReference type="RefSeq" id="WP_165883040.1">
    <property type="nucleotide sequence ID" value="NZ_CP035810.1"/>
</dbReference>
<organism evidence="5 6">
    <name type="scientific">Brevibacterium luteolum</name>
    <dbReference type="NCBI Taxonomy" id="199591"/>
    <lineage>
        <taxon>Bacteria</taxon>
        <taxon>Bacillati</taxon>
        <taxon>Actinomycetota</taxon>
        <taxon>Actinomycetes</taxon>
        <taxon>Micrococcales</taxon>
        <taxon>Brevibacteriaceae</taxon>
        <taxon>Brevibacterium</taxon>
    </lineage>
</organism>
<feature type="compositionally biased region" description="Basic and acidic residues" evidence="3">
    <location>
        <begin position="225"/>
        <end position="240"/>
    </location>
</feature>
<evidence type="ECO:0000313" key="5">
    <source>
        <dbReference type="EMBL" id="QIN28555.1"/>
    </source>
</evidence>
<dbReference type="SUPFAM" id="SSF46689">
    <property type="entry name" value="Homeodomain-like"/>
    <property type="match status" value="1"/>
</dbReference>
<evidence type="ECO:0000256" key="1">
    <source>
        <dbReference type="ARBA" id="ARBA00023125"/>
    </source>
</evidence>
<accession>A0A6G8KVD3</accession>
<evidence type="ECO:0000313" key="6">
    <source>
        <dbReference type="Proteomes" id="UP000501518"/>
    </source>
</evidence>